<gene>
    <name evidence="2" type="ORF">IQ37_15420</name>
</gene>
<proteinExistence type="predicted"/>
<dbReference type="EMBL" id="JPRJ01000035">
    <property type="protein sequence ID" value="KFF21090.1"/>
    <property type="molecule type" value="Genomic_DNA"/>
</dbReference>
<dbReference type="eggNOG" id="ENOG5033FYQ">
    <property type="taxonomic scope" value="Bacteria"/>
</dbReference>
<evidence type="ECO:0000313" key="3">
    <source>
        <dbReference type="Proteomes" id="UP000028709"/>
    </source>
</evidence>
<keyword evidence="1" id="KW-0175">Coiled coil</keyword>
<organism evidence="2 3">
    <name type="scientific">Chryseobacterium piperi</name>
    <dbReference type="NCBI Taxonomy" id="558152"/>
    <lineage>
        <taxon>Bacteria</taxon>
        <taxon>Pseudomonadati</taxon>
        <taxon>Bacteroidota</taxon>
        <taxon>Flavobacteriia</taxon>
        <taxon>Flavobacteriales</taxon>
        <taxon>Weeksellaceae</taxon>
        <taxon>Chryseobacterium group</taxon>
        <taxon>Chryseobacterium</taxon>
    </lineage>
</organism>
<comment type="caution">
    <text evidence="2">The sequence shown here is derived from an EMBL/GenBank/DDBJ whole genome shotgun (WGS) entry which is preliminary data.</text>
</comment>
<feature type="coiled-coil region" evidence="1">
    <location>
        <begin position="59"/>
        <end position="93"/>
    </location>
</feature>
<keyword evidence="3" id="KW-1185">Reference proteome</keyword>
<evidence type="ECO:0008006" key="4">
    <source>
        <dbReference type="Google" id="ProtNLM"/>
    </source>
</evidence>
<dbReference type="STRING" id="558152.IQ37_15420"/>
<dbReference type="PROSITE" id="PS51257">
    <property type="entry name" value="PROKAR_LIPOPROTEIN"/>
    <property type="match status" value="1"/>
</dbReference>
<accession>A0A086AWM6</accession>
<evidence type="ECO:0000313" key="2">
    <source>
        <dbReference type="EMBL" id="KFF21090.1"/>
    </source>
</evidence>
<dbReference type="OrthoDB" id="706486at2"/>
<dbReference type="AlphaFoldDB" id="A0A086AWM6"/>
<reference evidence="2 3" key="1">
    <citation type="submission" date="2014-07" db="EMBL/GenBank/DDBJ databases">
        <title>Genome of Chryseobacterium piperi CTM.</title>
        <authorList>
            <person name="Pipes S.E."/>
            <person name="Stropko S.J."/>
            <person name="Newman J.D."/>
        </authorList>
    </citation>
    <scope>NUCLEOTIDE SEQUENCE [LARGE SCALE GENOMIC DNA]</scope>
    <source>
        <strain evidence="2 3">CTM</strain>
    </source>
</reference>
<evidence type="ECO:0000256" key="1">
    <source>
        <dbReference type="SAM" id="Coils"/>
    </source>
</evidence>
<protein>
    <recommendedName>
        <fullName evidence="4">Lipoprotein</fullName>
    </recommendedName>
</protein>
<dbReference type="Proteomes" id="UP000028709">
    <property type="component" value="Unassembled WGS sequence"/>
</dbReference>
<sequence length="197" mass="22671">MKKILYPLSLTILLFSCTENKSETTSVADNVVDNAATPLSGSLKSKRGQDIIDQIYFELIKDDQNLKALDDKIENTNREAAKVISEYNKILDKSELYYRDARYHVNSISDSLLKKEITKAIENSSDQYLSKIKHVKDLIAQVNANETRMNDLYTVFKTKKTLPEIEKYQNAHPLKSDDLNTFINKQHQLLDELKNLK</sequence>
<dbReference type="KEGG" id="cpip:CJF12_03540"/>
<name>A0A086AWM6_9FLAO</name>
<dbReference type="RefSeq" id="WP_034686530.1">
    <property type="nucleotide sequence ID" value="NZ_CP023049.2"/>
</dbReference>